<keyword evidence="7" id="KW-1185">Reference proteome</keyword>
<evidence type="ECO:0000256" key="5">
    <source>
        <dbReference type="ARBA" id="ARBA00023012"/>
    </source>
</evidence>
<keyword evidence="4 6" id="KW-0418">Kinase</keyword>
<protein>
    <recommendedName>
        <fullName evidence="2">histidine kinase</fullName>
        <ecNumber evidence="2">2.7.13.3</ecNumber>
    </recommendedName>
</protein>
<dbReference type="RefSeq" id="WP_377493296.1">
    <property type="nucleotide sequence ID" value="NZ_JBHMDO010000017.1"/>
</dbReference>
<evidence type="ECO:0000313" key="6">
    <source>
        <dbReference type="EMBL" id="MFB9326223.1"/>
    </source>
</evidence>
<gene>
    <name evidence="6" type="ORF">ACFFSY_09895</name>
</gene>
<dbReference type="SUPFAM" id="SSF55874">
    <property type="entry name" value="ATPase domain of HSP90 chaperone/DNA topoisomerase II/histidine kinase"/>
    <property type="match status" value="1"/>
</dbReference>
<evidence type="ECO:0000256" key="4">
    <source>
        <dbReference type="ARBA" id="ARBA00022777"/>
    </source>
</evidence>
<reference evidence="6 7" key="1">
    <citation type="submission" date="2024-09" db="EMBL/GenBank/DDBJ databases">
        <authorList>
            <person name="Sun Q."/>
            <person name="Mori K."/>
        </authorList>
    </citation>
    <scope>NUCLEOTIDE SEQUENCE [LARGE SCALE GENOMIC DNA]</scope>
    <source>
        <strain evidence="6 7">TISTR 2452</strain>
    </source>
</reference>
<dbReference type="GO" id="GO:0016301">
    <property type="term" value="F:kinase activity"/>
    <property type="evidence" value="ECO:0007669"/>
    <property type="project" value="UniProtKB-KW"/>
</dbReference>
<evidence type="ECO:0000256" key="1">
    <source>
        <dbReference type="ARBA" id="ARBA00000085"/>
    </source>
</evidence>
<comment type="caution">
    <text evidence="6">The sequence shown here is derived from an EMBL/GenBank/DDBJ whole genome shotgun (WGS) entry which is preliminary data.</text>
</comment>
<dbReference type="EMBL" id="JBHMDO010000017">
    <property type="protein sequence ID" value="MFB9326223.1"/>
    <property type="molecule type" value="Genomic_DNA"/>
</dbReference>
<evidence type="ECO:0000313" key="7">
    <source>
        <dbReference type="Proteomes" id="UP001589747"/>
    </source>
</evidence>
<evidence type="ECO:0000256" key="2">
    <source>
        <dbReference type="ARBA" id="ARBA00012438"/>
    </source>
</evidence>
<dbReference type="PANTHER" id="PTHR24421">
    <property type="entry name" value="NITRATE/NITRITE SENSOR PROTEIN NARX-RELATED"/>
    <property type="match status" value="1"/>
</dbReference>
<evidence type="ECO:0000256" key="3">
    <source>
        <dbReference type="ARBA" id="ARBA00022679"/>
    </source>
</evidence>
<proteinExistence type="predicted"/>
<name>A0ABV5KPR6_9BACL</name>
<organism evidence="6 7">
    <name type="scientific">Paenibacillus aurantiacus</name>
    <dbReference type="NCBI Taxonomy" id="1936118"/>
    <lineage>
        <taxon>Bacteria</taxon>
        <taxon>Bacillati</taxon>
        <taxon>Bacillota</taxon>
        <taxon>Bacilli</taxon>
        <taxon>Bacillales</taxon>
        <taxon>Paenibacillaceae</taxon>
        <taxon>Paenibacillus</taxon>
    </lineage>
</organism>
<dbReference type="Proteomes" id="UP001589747">
    <property type="component" value="Unassembled WGS sequence"/>
</dbReference>
<dbReference type="PANTHER" id="PTHR24421:SF10">
    <property type="entry name" value="NITRATE_NITRITE SENSOR PROTEIN NARQ"/>
    <property type="match status" value="1"/>
</dbReference>
<comment type="catalytic activity">
    <reaction evidence="1">
        <text>ATP + protein L-histidine = ADP + protein N-phospho-L-histidine.</text>
        <dbReference type="EC" id="2.7.13.3"/>
    </reaction>
</comment>
<dbReference type="InterPro" id="IPR050482">
    <property type="entry name" value="Sensor_HK_TwoCompSys"/>
</dbReference>
<sequence length="150" mass="16436">MDEIRRAVRMLKDEGASFDLAAALSELIQDTRDNAGVAILYRPEPLPLLSGLTQRVIYHALMEGMTNGIRHGRCTAFAFELYAEDGWIYFDLSNDGDPYGTARPGFGLTSMMERVHLLGGSVRIGSRSGEDAGTPEGCRLAISLPLSEER</sequence>
<keyword evidence="5" id="KW-0902">Two-component regulatory system</keyword>
<dbReference type="EC" id="2.7.13.3" evidence="2"/>
<dbReference type="InterPro" id="IPR036890">
    <property type="entry name" value="HATPase_C_sf"/>
</dbReference>
<dbReference type="Gene3D" id="3.30.565.10">
    <property type="entry name" value="Histidine kinase-like ATPase, C-terminal domain"/>
    <property type="match status" value="1"/>
</dbReference>
<keyword evidence="3" id="KW-0808">Transferase</keyword>
<accession>A0ABV5KPR6</accession>